<evidence type="ECO:0000313" key="3">
    <source>
        <dbReference type="Proteomes" id="UP000287233"/>
    </source>
</evidence>
<name>A0A410FU94_BIPS1</name>
<reference evidence="3" key="1">
    <citation type="submission" date="2018-12" db="EMBL/GenBank/DDBJ databases">
        <title>Complete genome sequence of an uncultured bacterium of the candidate phylum Bipolaricaulota.</title>
        <authorList>
            <person name="Kadnikov V.V."/>
            <person name="Mardanov A.V."/>
            <person name="Beletsky A.V."/>
            <person name="Frank Y.A."/>
            <person name="Karnachuk O.V."/>
            <person name="Ravin N.V."/>
        </authorList>
    </citation>
    <scope>NUCLEOTIDE SEQUENCE [LARGE SCALE GENOMIC DNA]</scope>
</reference>
<organism evidence="2 3">
    <name type="scientific">Bipolaricaulis sibiricus</name>
    <dbReference type="NCBI Taxonomy" id="2501609"/>
    <lineage>
        <taxon>Bacteria</taxon>
        <taxon>Candidatus Bipolaricaulota</taxon>
        <taxon>Candidatus Bipolaricaulia</taxon>
        <taxon>Candidatus Bipolaricaulales</taxon>
        <taxon>Candidatus Bipolaricaulaceae</taxon>
        <taxon>Candidatus Bipolaricaulis</taxon>
    </lineage>
</organism>
<feature type="transmembrane region" description="Helical" evidence="1">
    <location>
        <begin position="7"/>
        <end position="24"/>
    </location>
</feature>
<evidence type="ECO:0000256" key="1">
    <source>
        <dbReference type="SAM" id="Phobius"/>
    </source>
</evidence>
<keyword evidence="1" id="KW-1133">Transmembrane helix</keyword>
<dbReference type="Proteomes" id="UP000287233">
    <property type="component" value="Chromosome"/>
</dbReference>
<evidence type="ECO:0000313" key="2">
    <source>
        <dbReference type="EMBL" id="QAA76593.1"/>
    </source>
</evidence>
<dbReference type="AlphaFoldDB" id="A0A410FU94"/>
<dbReference type="KEGG" id="bih:BIP78_0827"/>
<gene>
    <name evidence="2" type="ORF">BIP78_0827</name>
</gene>
<proteinExistence type="predicted"/>
<sequence length="146" mass="16392">MKKKASFGIAAVIVVTLLVIVLWPPPDPLARVDTVAIRPPQWERTDPSVRGPFMDGLTVTLNERNVRIVADASAADAVLVVEEVRVDSIEVRLDSGQLRARLSATCVLTELKTGTRHQMDFRLELRDGTVRATLTARRFWEFWKRG</sequence>
<protein>
    <submittedName>
        <fullName evidence="2">Uncharacterized protein</fullName>
    </submittedName>
</protein>
<dbReference type="EMBL" id="CP034928">
    <property type="protein sequence ID" value="QAA76593.1"/>
    <property type="molecule type" value="Genomic_DNA"/>
</dbReference>
<keyword evidence="1" id="KW-0812">Transmembrane</keyword>
<keyword evidence="1" id="KW-0472">Membrane</keyword>
<accession>A0A410FU94</accession>